<comment type="catalytic activity">
    <reaction evidence="1">
        <text>Thiol-dependent hydrolysis of ester, thioester, amide, peptide and isopeptide bonds formed by the C-terminal Gly of ubiquitin (a 76-residue protein attached to proteins as an intracellular targeting signal).</text>
        <dbReference type="EC" id="3.4.19.12"/>
    </reaction>
</comment>
<dbReference type="GO" id="GO:0005634">
    <property type="term" value="C:nucleus"/>
    <property type="evidence" value="ECO:0007669"/>
    <property type="project" value="TreeGrafter"/>
</dbReference>
<dbReference type="GO" id="GO:0016579">
    <property type="term" value="P:protein deubiquitination"/>
    <property type="evidence" value="ECO:0007669"/>
    <property type="project" value="InterPro"/>
</dbReference>
<keyword evidence="13" id="KW-0472">Membrane</keyword>
<dbReference type="GO" id="GO:0006508">
    <property type="term" value="P:proteolysis"/>
    <property type="evidence" value="ECO:0007669"/>
    <property type="project" value="UniProtKB-KW"/>
</dbReference>
<feature type="compositionally biased region" description="Polar residues" evidence="12">
    <location>
        <begin position="547"/>
        <end position="569"/>
    </location>
</feature>
<keyword evidence="8" id="KW-0378">Hydrolase</keyword>
<comment type="caution">
    <text evidence="16">The sequence shown here is derived from an EMBL/GenBank/DDBJ whole genome shotgun (WGS) entry which is preliminary data.</text>
</comment>
<evidence type="ECO:0000256" key="2">
    <source>
        <dbReference type="ARBA" id="ARBA00009085"/>
    </source>
</evidence>
<keyword evidence="6 11" id="KW-0863">Zinc-finger</keyword>
<keyword evidence="5" id="KW-0479">Metal-binding</keyword>
<keyword evidence="7" id="KW-0833">Ubl conjugation pathway</keyword>
<feature type="compositionally biased region" description="Polar residues" evidence="12">
    <location>
        <begin position="412"/>
        <end position="422"/>
    </location>
</feature>
<dbReference type="PROSITE" id="PS50235">
    <property type="entry name" value="USP_3"/>
    <property type="match status" value="1"/>
</dbReference>
<dbReference type="PANTHER" id="PTHR24006">
    <property type="entry name" value="UBIQUITIN CARBOXYL-TERMINAL HYDROLASE"/>
    <property type="match status" value="1"/>
</dbReference>
<dbReference type="CDD" id="cd02661">
    <property type="entry name" value="Peptidase_C19E"/>
    <property type="match status" value="1"/>
</dbReference>
<evidence type="ECO:0000256" key="5">
    <source>
        <dbReference type="ARBA" id="ARBA00022723"/>
    </source>
</evidence>
<feature type="domain" description="MYND-type" evidence="15">
    <location>
        <begin position="120"/>
        <end position="157"/>
    </location>
</feature>
<evidence type="ECO:0000256" key="6">
    <source>
        <dbReference type="ARBA" id="ARBA00022771"/>
    </source>
</evidence>
<feature type="region of interest" description="Disordered" evidence="12">
    <location>
        <begin position="1055"/>
        <end position="1081"/>
    </location>
</feature>
<dbReference type="GO" id="GO:0008270">
    <property type="term" value="F:zinc ion binding"/>
    <property type="evidence" value="ECO:0007669"/>
    <property type="project" value="UniProtKB-KW"/>
</dbReference>
<keyword evidence="13" id="KW-0812">Transmembrane</keyword>
<keyword evidence="10" id="KW-0862">Zinc</keyword>
<evidence type="ECO:0000256" key="10">
    <source>
        <dbReference type="ARBA" id="ARBA00022833"/>
    </source>
</evidence>
<dbReference type="InterPro" id="IPR002893">
    <property type="entry name" value="Znf_MYND"/>
</dbReference>
<evidence type="ECO:0000256" key="7">
    <source>
        <dbReference type="ARBA" id="ARBA00022786"/>
    </source>
</evidence>
<dbReference type="EMBL" id="PKPP01002105">
    <property type="protein sequence ID" value="PWA77581.1"/>
    <property type="molecule type" value="Genomic_DNA"/>
</dbReference>
<dbReference type="PROSITE" id="PS50865">
    <property type="entry name" value="ZF_MYND_2"/>
    <property type="match status" value="1"/>
</dbReference>
<feature type="domain" description="USP" evidence="14">
    <location>
        <begin position="655"/>
        <end position="960"/>
    </location>
</feature>
<dbReference type="PANTHER" id="PTHR24006:SF874">
    <property type="entry name" value="UBIQUITIN CARBOXYL-TERMINAL HYDROLASE 16"/>
    <property type="match status" value="1"/>
</dbReference>
<protein>
    <recommendedName>
        <fullName evidence="3">ubiquitinyl hydrolase 1</fullName>
        <ecNumber evidence="3">3.4.19.12</ecNumber>
    </recommendedName>
</protein>
<reference evidence="16 17" key="1">
    <citation type="journal article" date="2018" name="Mol. Plant">
        <title>The genome of Artemisia annua provides insight into the evolution of Asteraceae family and artemisinin biosynthesis.</title>
        <authorList>
            <person name="Shen Q."/>
            <person name="Zhang L."/>
            <person name="Liao Z."/>
            <person name="Wang S."/>
            <person name="Yan T."/>
            <person name="Shi P."/>
            <person name="Liu M."/>
            <person name="Fu X."/>
            <person name="Pan Q."/>
            <person name="Wang Y."/>
            <person name="Lv Z."/>
            <person name="Lu X."/>
            <person name="Zhang F."/>
            <person name="Jiang W."/>
            <person name="Ma Y."/>
            <person name="Chen M."/>
            <person name="Hao X."/>
            <person name="Li L."/>
            <person name="Tang Y."/>
            <person name="Lv G."/>
            <person name="Zhou Y."/>
            <person name="Sun X."/>
            <person name="Brodelius P.E."/>
            <person name="Rose J.K.C."/>
            <person name="Tang K."/>
        </authorList>
    </citation>
    <scope>NUCLEOTIDE SEQUENCE [LARGE SCALE GENOMIC DNA]</scope>
    <source>
        <strain evidence="17">cv. Huhao1</strain>
        <tissue evidence="16">Leaf</tissue>
    </source>
</reference>
<evidence type="ECO:0000313" key="17">
    <source>
        <dbReference type="Proteomes" id="UP000245207"/>
    </source>
</evidence>
<accession>A0A2U1NVR4</accession>
<dbReference type="Gene3D" id="3.90.70.10">
    <property type="entry name" value="Cysteine proteinases"/>
    <property type="match status" value="1"/>
</dbReference>
<dbReference type="Pfam" id="PF01753">
    <property type="entry name" value="zf-MYND"/>
    <property type="match status" value="1"/>
</dbReference>
<feature type="compositionally biased region" description="Low complexity" evidence="12">
    <location>
        <begin position="218"/>
        <end position="248"/>
    </location>
</feature>
<dbReference type="InterPro" id="IPR018200">
    <property type="entry name" value="USP_CS"/>
</dbReference>
<dbReference type="InterPro" id="IPR028889">
    <property type="entry name" value="USP"/>
</dbReference>
<name>A0A2U1NVR4_ARTAN</name>
<evidence type="ECO:0000256" key="8">
    <source>
        <dbReference type="ARBA" id="ARBA00022801"/>
    </source>
</evidence>
<feature type="transmembrane region" description="Helical" evidence="13">
    <location>
        <begin position="12"/>
        <end position="29"/>
    </location>
</feature>
<evidence type="ECO:0000313" key="16">
    <source>
        <dbReference type="EMBL" id="PWA77581.1"/>
    </source>
</evidence>
<evidence type="ECO:0000259" key="15">
    <source>
        <dbReference type="PROSITE" id="PS50865"/>
    </source>
</evidence>
<dbReference type="PROSITE" id="PS01360">
    <property type="entry name" value="ZF_MYND_1"/>
    <property type="match status" value="1"/>
</dbReference>
<evidence type="ECO:0000259" key="14">
    <source>
        <dbReference type="PROSITE" id="PS50235"/>
    </source>
</evidence>
<keyword evidence="13" id="KW-1133">Transmembrane helix</keyword>
<evidence type="ECO:0000256" key="12">
    <source>
        <dbReference type="SAM" id="MobiDB-lite"/>
    </source>
</evidence>
<feature type="compositionally biased region" description="Low complexity" evidence="12">
    <location>
        <begin position="1058"/>
        <end position="1075"/>
    </location>
</feature>
<dbReference type="AlphaFoldDB" id="A0A2U1NVR4"/>
<evidence type="ECO:0000256" key="1">
    <source>
        <dbReference type="ARBA" id="ARBA00000707"/>
    </source>
</evidence>
<dbReference type="OrthoDB" id="420187at2759"/>
<dbReference type="GO" id="GO:0004843">
    <property type="term" value="F:cysteine-type deubiquitinase activity"/>
    <property type="evidence" value="ECO:0007669"/>
    <property type="project" value="UniProtKB-EC"/>
</dbReference>
<evidence type="ECO:0000256" key="9">
    <source>
        <dbReference type="ARBA" id="ARBA00022807"/>
    </source>
</evidence>
<keyword evidence="17" id="KW-1185">Reference proteome</keyword>
<feature type="compositionally biased region" description="Basic and acidic residues" evidence="12">
    <location>
        <begin position="190"/>
        <end position="209"/>
    </location>
</feature>
<dbReference type="Proteomes" id="UP000245207">
    <property type="component" value="Unassembled WGS sequence"/>
</dbReference>
<evidence type="ECO:0000256" key="13">
    <source>
        <dbReference type="SAM" id="Phobius"/>
    </source>
</evidence>
<dbReference type="EC" id="3.4.19.12" evidence="3"/>
<comment type="similarity">
    <text evidence="2">Belongs to the peptidase C19 family.</text>
</comment>
<dbReference type="InterPro" id="IPR038765">
    <property type="entry name" value="Papain-like_cys_pep_sf"/>
</dbReference>
<dbReference type="SUPFAM" id="SSF54001">
    <property type="entry name" value="Cysteine proteinases"/>
    <property type="match status" value="1"/>
</dbReference>
<evidence type="ECO:0000256" key="3">
    <source>
        <dbReference type="ARBA" id="ARBA00012759"/>
    </source>
</evidence>
<dbReference type="Gene3D" id="6.10.140.2220">
    <property type="match status" value="1"/>
</dbReference>
<evidence type="ECO:0000256" key="4">
    <source>
        <dbReference type="ARBA" id="ARBA00022670"/>
    </source>
</evidence>
<proteinExistence type="inferred from homology"/>
<feature type="region of interest" description="Disordered" evidence="12">
    <location>
        <begin position="342"/>
        <end position="422"/>
    </location>
</feature>
<dbReference type="InterPro" id="IPR001394">
    <property type="entry name" value="Peptidase_C19_UCH"/>
</dbReference>
<feature type="compositionally biased region" description="Polar residues" evidence="12">
    <location>
        <begin position="982"/>
        <end position="999"/>
    </location>
</feature>
<dbReference type="PROSITE" id="PS00972">
    <property type="entry name" value="USP_1"/>
    <property type="match status" value="1"/>
</dbReference>
<keyword evidence="4" id="KW-0645">Protease</keyword>
<dbReference type="FunFam" id="6.10.140.2220:FF:000006">
    <property type="entry name" value="Ubiquitin carboxyl-terminal hydrolase 15"/>
    <property type="match status" value="1"/>
</dbReference>
<keyword evidence="9" id="KW-0788">Thiol protease</keyword>
<feature type="compositionally biased region" description="Polar residues" evidence="12">
    <location>
        <begin position="354"/>
        <end position="386"/>
    </location>
</feature>
<sequence length="1124" mass="124508">MLVVLDLGLSNLVVLVVVFVILPLIGFIVRRKWRHALERSEEVKRLLALEREEADRAEFESFYGSRSGSAVEEEDLGWRSAVSVSEPVRSQVRVAEGETVGVRVSDEVVVKGVVRGVYQCAVCFSPTNTRCARCKAVRYCSGRCQIVHWRQGHKEECRPYVAVQPVKDEPDRAFKQGDGKDSNDSLLTENLRDGLPCKDDADVQPHGHQPEIVSVFQSTAESSSEEYSTFSTRSRSSTETSSSSSGDSEIVDEASENVVSPARKSSSSEKITRKKFELSDEDVIPRLSSASSNADDGSNVSLFSKPFLTSEDLVIPARKSTSSVKINQNKFILGDEDVKTRFSSASSHADDGSYGSSSPKPSMTPENLVSPAWKSTSSEKINQNKNKLSDEDVNPRFSSASSRAADSSNESVFSEPSTTSSDFWNRTLYTKKSTIEELNGFEPSISNEATTESAAILDNFGSNKKANDEISSSKEMLVEGLKSRKPRTHTSETLVRRVVVANRESHQKSMFKETKITPSGAGEPSINKDSKAVGVMPSAIPERSNHVVNKSTASPLSKSTSRLASQCTKPVTVDEEKNRVATFSSKAENSRSARKEFTASVLKVVDQLKPSKLSSSHSSLRAESETAHKYSCKGLFSYDMFVKLYNWKQVELRPSGLMNCGNSCYANAVLQCLTYTPPLNAYLLQGLHSKACKKRDWCFTCEFEDLVLKSKNGNSPLSPNRIYSQIENIGSNLGHGREEDAHEFLRYAIDIMQSVCLKEAETIVSNPLEEETTLIGLTFGGYLRSKIKCMKCGGKSEKNERMMDLTVEIEGDIGTLEEALKKYTSTELLDGENKYKCSRCKSNERAKKKLTILEAPNVLTIALKRFQSGKFGKLNKSIHFPEILDMAPYMSGTSDMSPVYRLYGVVVHLDKMNAAFSGHYVSYIKNIENRWFKTDDSKVKEVDVKSVLAKGAYMLLYARCSPRAPRLLLRNHHDSRKPKEVATSSTSRSHTNGLWSVNNDHLRIRHRKPDDESSSSSSDGSGLFSEPCDSSSCSTRSSQRDLSSIEDHTSLDWEHVNSSDSDTSSSSSYSWNSPDTLGDHTLRERSKSCKGVLDHDDHQCRKLSGSNSCREANVDRLGGRPTNI</sequence>
<feature type="compositionally biased region" description="Low complexity" evidence="12">
    <location>
        <begin position="1014"/>
        <end position="1041"/>
    </location>
</feature>
<feature type="region of interest" description="Disordered" evidence="12">
    <location>
        <begin position="547"/>
        <end position="570"/>
    </location>
</feature>
<feature type="compositionally biased region" description="Basic and acidic residues" evidence="12">
    <location>
        <begin position="168"/>
        <end position="183"/>
    </location>
</feature>
<feature type="compositionally biased region" description="Low complexity" evidence="12">
    <location>
        <begin position="288"/>
        <end position="301"/>
    </location>
</feature>
<dbReference type="GO" id="GO:0005829">
    <property type="term" value="C:cytosol"/>
    <property type="evidence" value="ECO:0007669"/>
    <property type="project" value="TreeGrafter"/>
</dbReference>
<feature type="region of interest" description="Disordered" evidence="12">
    <location>
        <begin position="168"/>
        <end position="302"/>
    </location>
</feature>
<dbReference type="Pfam" id="PF00443">
    <property type="entry name" value="UCH"/>
    <property type="match status" value="1"/>
</dbReference>
<gene>
    <name evidence="16" type="ORF">CTI12_AA222060</name>
</gene>
<feature type="compositionally biased region" description="Basic and acidic residues" evidence="12">
    <location>
        <begin position="266"/>
        <end position="278"/>
    </location>
</feature>
<organism evidence="16 17">
    <name type="scientific">Artemisia annua</name>
    <name type="common">Sweet wormwood</name>
    <dbReference type="NCBI Taxonomy" id="35608"/>
    <lineage>
        <taxon>Eukaryota</taxon>
        <taxon>Viridiplantae</taxon>
        <taxon>Streptophyta</taxon>
        <taxon>Embryophyta</taxon>
        <taxon>Tracheophyta</taxon>
        <taxon>Spermatophyta</taxon>
        <taxon>Magnoliopsida</taxon>
        <taxon>eudicotyledons</taxon>
        <taxon>Gunneridae</taxon>
        <taxon>Pentapetalae</taxon>
        <taxon>asterids</taxon>
        <taxon>campanulids</taxon>
        <taxon>Asterales</taxon>
        <taxon>Asteraceae</taxon>
        <taxon>Asteroideae</taxon>
        <taxon>Anthemideae</taxon>
        <taxon>Artemisiinae</taxon>
        <taxon>Artemisia</taxon>
    </lineage>
</organism>
<dbReference type="FunFam" id="3.90.70.10:FF:000026">
    <property type="entry name" value="Ubiquitin carboxyl-terminal hydrolase 15"/>
    <property type="match status" value="1"/>
</dbReference>
<feature type="compositionally biased region" description="Low complexity" evidence="12">
    <location>
        <begin position="398"/>
        <end position="411"/>
    </location>
</feature>
<dbReference type="InterPro" id="IPR050164">
    <property type="entry name" value="Peptidase_C19"/>
</dbReference>
<evidence type="ECO:0000256" key="11">
    <source>
        <dbReference type="PROSITE-ProRule" id="PRU00134"/>
    </source>
</evidence>
<dbReference type="SUPFAM" id="SSF144232">
    <property type="entry name" value="HIT/MYND zinc finger-like"/>
    <property type="match status" value="1"/>
</dbReference>
<feature type="region of interest" description="Disordered" evidence="12">
    <location>
        <begin position="969"/>
        <end position="1041"/>
    </location>
</feature>
<dbReference type="STRING" id="35608.A0A2U1NVR4"/>